<keyword evidence="5 6" id="KW-1015">Disulfide bond</keyword>
<protein>
    <recommendedName>
        <fullName evidence="6">Hydrophobin</fullName>
    </recommendedName>
</protein>
<evidence type="ECO:0000313" key="8">
    <source>
        <dbReference type="Proteomes" id="UP001556367"/>
    </source>
</evidence>
<keyword evidence="8" id="KW-1185">Reference proteome</keyword>
<dbReference type="SMART" id="SM00075">
    <property type="entry name" value="HYDRO"/>
    <property type="match status" value="1"/>
</dbReference>
<gene>
    <name evidence="7" type="ORF">HGRIS_014136</name>
</gene>
<accession>A0ABR3JSP3</accession>
<reference evidence="8" key="1">
    <citation type="submission" date="2024-06" db="EMBL/GenBank/DDBJ databases">
        <title>Multi-omics analyses provide insights into the biosynthesis of the anticancer antibiotic pleurotin in Hohenbuehelia grisea.</title>
        <authorList>
            <person name="Weaver J.A."/>
            <person name="Alberti F."/>
        </authorList>
    </citation>
    <scope>NUCLEOTIDE SEQUENCE [LARGE SCALE GENOMIC DNA]</scope>
    <source>
        <strain evidence="8">T-177</strain>
    </source>
</reference>
<proteinExistence type="inferred from homology"/>
<evidence type="ECO:0000256" key="5">
    <source>
        <dbReference type="ARBA" id="ARBA00023157"/>
    </source>
</evidence>
<name>A0ABR3JSP3_9AGAR</name>
<dbReference type="Proteomes" id="UP001556367">
    <property type="component" value="Unassembled WGS sequence"/>
</dbReference>
<evidence type="ECO:0000313" key="7">
    <source>
        <dbReference type="EMBL" id="KAL0958816.1"/>
    </source>
</evidence>
<comment type="similarity">
    <text evidence="2 6">Belongs to the fungal hydrophobin family.</text>
</comment>
<keyword evidence="3 6" id="KW-0134">Cell wall</keyword>
<dbReference type="InterPro" id="IPR001338">
    <property type="entry name" value="Class_I_Hydrophobin"/>
</dbReference>
<keyword evidence="6" id="KW-0732">Signal</keyword>
<evidence type="ECO:0000256" key="1">
    <source>
        <dbReference type="ARBA" id="ARBA00004191"/>
    </source>
</evidence>
<evidence type="ECO:0000256" key="4">
    <source>
        <dbReference type="ARBA" id="ARBA00022525"/>
    </source>
</evidence>
<evidence type="ECO:0000256" key="6">
    <source>
        <dbReference type="RuleBase" id="RU365009"/>
    </source>
</evidence>
<comment type="caution">
    <text evidence="7">The sequence shown here is derived from an EMBL/GenBank/DDBJ whole genome shotgun (WGS) entry which is preliminary data.</text>
</comment>
<dbReference type="Pfam" id="PF01185">
    <property type="entry name" value="Hydrophobin"/>
    <property type="match status" value="1"/>
</dbReference>
<sequence>MRIQTSNSIYCLNTLAGPPDVVRFIPSISSSDFHLVIPGPLKMFAKAALFVAALAISASASPMGSDLSRRSQCTTGQQACCITKVDHKNPHVKRALGPLNIDHLFGDLYLGCVLGGGCKQTALCCDDVKVSGLLGIGCTALDVA</sequence>
<dbReference type="EMBL" id="JASNQZ010000003">
    <property type="protein sequence ID" value="KAL0958816.1"/>
    <property type="molecule type" value="Genomic_DNA"/>
</dbReference>
<evidence type="ECO:0000256" key="3">
    <source>
        <dbReference type="ARBA" id="ARBA00022512"/>
    </source>
</evidence>
<evidence type="ECO:0000256" key="2">
    <source>
        <dbReference type="ARBA" id="ARBA00010446"/>
    </source>
</evidence>
<dbReference type="CDD" id="cd23507">
    <property type="entry name" value="hydrophobin_I"/>
    <property type="match status" value="1"/>
</dbReference>
<keyword evidence="4 6" id="KW-0964">Secreted</keyword>
<comment type="subcellular location">
    <subcellularLocation>
        <location evidence="1 6">Secreted</location>
        <location evidence="1 6">Cell wall</location>
    </subcellularLocation>
</comment>
<organism evidence="7 8">
    <name type="scientific">Hohenbuehelia grisea</name>
    <dbReference type="NCBI Taxonomy" id="104357"/>
    <lineage>
        <taxon>Eukaryota</taxon>
        <taxon>Fungi</taxon>
        <taxon>Dikarya</taxon>
        <taxon>Basidiomycota</taxon>
        <taxon>Agaricomycotina</taxon>
        <taxon>Agaricomycetes</taxon>
        <taxon>Agaricomycetidae</taxon>
        <taxon>Agaricales</taxon>
        <taxon>Pleurotineae</taxon>
        <taxon>Pleurotaceae</taxon>
        <taxon>Hohenbuehelia</taxon>
    </lineage>
</organism>